<dbReference type="InterPro" id="IPR036108">
    <property type="entry name" value="4pyrrol_syn_uPrphyn_synt_sf"/>
</dbReference>
<dbReference type="SUPFAM" id="SSF69618">
    <property type="entry name" value="HemD-like"/>
    <property type="match status" value="1"/>
</dbReference>
<dbReference type="Proteomes" id="UP000831684">
    <property type="component" value="Chromosome"/>
</dbReference>
<accession>A0A9E6ZVC0</accession>
<dbReference type="GO" id="GO:0004852">
    <property type="term" value="F:uroporphyrinogen-III synthase activity"/>
    <property type="evidence" value="ECO:0007669"/>
    <property type="project" value="InterPro"/>
</dbReference>
<protein>
    <submittedName>
        <fullName evidence="2">Uroporphyrinogen-III synthase</fullName>
    </submittedName>
</protein>
<dbReference type="KEGG" id="apol:K9D25_10625"/>
<dbReference type="Pfam" id="PF02602">
    <property type="entry name" value="HEM4"/>
    <property type="match status" value="1"/>
</dbReference>
<feature type="domain" description="Tetrapyrrole biosynthesis uroporphyrinogen III synthase" evidence="1">
    <location>
        <begin position="10"/>
        <end position="225"/>
    </location>
</feature>
<dbReference type="GO" id="GO:0033014">
    <property type="term" value="P:tetrapyrrole biosynthetic process"/>
    <property type="evidence" value="ECO:0007669"/>
    <property type="project" value="InterPro"/>
</dbReference>
<dbReference type="RefSeq" id="WP_244375105.1">
    <property type="nucleotide sequence ID" value="NZ_CP083239.1"/>
</dbReference>
<evidence type="ECO:0000259" key="1">
    <source>
        <dbReference type="Pfam" id="PF02602"/>
    </source>
</evidence>
<evidence type="ECO:0000313" key="2">
    <source>
        <dbReference type="EMBL" id="UOK69225.1"/>
    </source>
</evidence>
<gene>
    <name evidence="2" type="ORF">K9D25_10625</name>
</gene>
<evidence type="ECO:0000313" key="3">
    <source>
        <dbReference type="Proteomes" id="UP000831684"/>
    </source>
</evidence>
<organism evidence="2 3">
    <name type="scientific">Ancylobacter polymorphus</name>
    <dbReference type="NCBI Taxonomy" id="223390"/>
    <lineage>
        <taxon>Bacteria</taxon>
        <taxon>Pseudomonadati</taxon>
        <taxon>Pseudomonadota</taxon>
        <taxon>Alphaproteobacteria</taxon>
        <taxon>Hyphomicrobiales</taxon>
        <taxon>Xanthobacteraceae</taxon>
        <taxon>Ancylobacter</taxon>
    </lineage>
</organism>
<dbReference type="CDD" id="cd06578">
    <property type="entry name" value="HemD"/>
    <property type="match status" value="1"/>
</dbReference>
<reference evidence="2" key="1">
    <citation type="submission" date="2021-09" db="EMBL/GenBank/DDBJ databases">
        <title>Network and meta-omics reveal the key degrader and cooperation patterns in an efficient 1,4-dioxane-degrading microbial community.</title>
        <authorList>
            <person name="Dai C."/>
        </authorList>
    </citation>
    <scope>NUCLEOTIDE SEQUENCE</scope>
    <source>
        <strain evidence="2">ZM13</strain>
    </source>
</reference>
<proteinExistence type="predicted"/>
<dbReference type="AlphaFoldDB" id="A0A9E6ZVC0"/>
<dbReference type="Gene3D" id="3.40.50.10090">
    <property type="match status" value="2"/>
</dbReference>
<dbReference type="EMBL" id="CP083239">
    <property type="protein sequence ID" value="UOK69225.1"/>
    <property type="molecule type" value="Genomic_DNA"/>
</dbReference>
<name>A0A9E6ZVC0_9HYPH</name>
<dbReference type="InterPro" id="IPR003754">
    <property type="entry name" value="4pyrrol_synth_uPrphyn_synth"/>
</dbReference>
<sequence>MTRPQPDAQATAARLRNAGCDALVDPMLTVEPLPDALLPAGTFDAVTLTSVNSARLLGTRPELPALAGLPLYAVGRRTAAAAPEAFTEVHVAGGDGAALGALLRERLPAGARLLYIAGEERAVDIGAVLADAGISTELFVIYRTVPAEALAPATVEAVRAGRIDAAFHFSPRTAATLAGRAEAAGLATHFRHVEHLCFSANVAKPLAAMGWPTRIAREPTEDGLFDLIGR</sequence>